<feature type="site" description="Cleavage; by autolysis" evidence="11">
    <location>
        <begin position="501"/>
        <end position="502"/>
    </location>
</feature>
<feature type="binding site" evidence="9">
    <location>
        <position position="263"/>
    </location>
    <ligand>
        <name>ATP</name>
        <dbReference type="ChEBI" id="CHEBI:30616"/>
    </ligand>
</feature>
<dbReference type="InterPro" id="IPR027542">
    <property type="entry name" value="ATPase_ArsA/GET3_euk"/>
</dbReference>
<proteinExistence type="inferred from homology"/>
<reference evidence="14" key="1">
    <citation type="submission" date="2024-02" db="UniProtKB">
        <authorList>
            <consortium name="WormBaseParasite"/>
        </authorList>
    </citation>
    <scope>IDENTIFICATION</scope>
</reference>
<dbReference type="InterPro" id="IPR016300">
    <property type="entry name" value="ATPase_ArsA/GET3"/>
</dbReference>
<keyword evidence="3 9" id="KW-0813">Transport</keyword>
<feature type="active site" description="Nucleophile" evidence="10">
    <location>
        <position position="502"/>
    </location>
</feature>
<dbReference type="InterPro" id="IPR029055">
    <property type="entry name" value="Ntn_hydrolases_N"/>
</dbReference>
<dbReference type="InterPro" id="IPR027417">
    <property type="entry name" value="P-loop_NTPase"/>
</dbReference>
<feature type="binding site" evidence="9">
    <location>
        <position position="281"/>
    </location>
    <ligand>
        <name>Zn(2+)</name>
        <dbReference type="ChEBI" id="CHEBI:29105"/>
        <note>ligand shared between dimeric partners</note>
    </ligand>
</feature>
<dbReference type="GO" id="GO:0071816">
    <property type="term" value="P:tail-anchored membrane protein insertion into ER membrane"/>
    <property type="evidence" value="ECO:0007669"/>
    <property type="project" value="TreeGrafter"/>
</dbReference>
<evidence type="ECO:0000256" key="1">
    <source>
        <dbReference type="ARBA" id="ARBA00010872"/>
    </source>
</evidence>
<dbReference type="Proteomes" id="UP000887575">
    <property type="component" value="Unassembled WGS sequence"/>
</dbReference>
<dbReference type="GO" id="GO:0005524">
    <property type="term" value="F:ATP binding"/>
    <property type="evidence" value="ECO:0007669"/>
    <property type="project" value="UniProtKB-UniRule"/>
</dbReference>
<evidence type="ECO:0000313" key="13">
    <source>
        <dbReference type="Proteomes" id="UP000887575"/>
    </source>
</evidence>
<evidence type="ECO:0000256" key="3">
    <source>
        <dbReference type="ARBA" id="ARBA00022448"/>
    </source>
</evidence>
<keyword evidence="13" id="KW-1185">Reference proteome</keyword>
<feature type="binding site" evidence="9">
    <location>
        <position position="278"/>
    </location>
    <ligand>
        <name>Zn(2+)</name>
        <dbReference type="ChEBI" id="CHEBI:29105"/>
        <note>ligand shared between dimeric partners</note>
    </ligand>
</feature>
<keyword evidence="9" id="KW-0479">Metal-binding</keyword>
<organism evidence="13 14">
    <name type="scientific">Mesorhabditis belari</name>
    <dbReference type="NCBI Taxonomy" id="2138241"/>
    <lineage>
        <taxon>Eukaryota</taxon>
        <taxon>Metazoa</taxon>
        <taxon>Ecdysozoa</taxon>
        <taxon>Nematoda</taxon>
        <taxon>Chromadorea</taxon>
        <taxon>Rhabditida</taxon>
        <taxon>Rhabditina</taxon>
        <taxon>Rhabditomorpha</taxon>
        <taxon>Rhabditoidea</taxon>
        <taxon>Rhabditidae</taxon>
        <taxon>Mesorhabditinae</taxon>
        <taxon>Mesorhabditis</taxon>
    </lineage>
</organism>
<dbReference type="InterPro" id="IPR037464">
    <property type="entry name" value="Taspase1"/>
</dbReference>
<evidence type="ECO:0000256" key="2">
    <source>
        <dbReference type="ARBA" id="ARBA00011040"/>
    </source>
</evidence>
<feature type="binding site" evidence="9">
    <location>
        <begin position="25"/>
        <end position="32"/>
    </location>
    <ligand>
        <name>ATP</name>
        <dbReference type="ChEBI" id="CHEBI:30616"/>
    </ligand>
</feature>
<feature type="domain" description="ArsA/GET3 Anion-transporting ATPase-like" evidence="12">
    <location>
        <begin position="18"/>
        <end position="327"/>
    </location>
</feature>
<evidence type="ECO:0000256" key="7">
    <source>
        <dbReference type="ARBA" id="ARBA00022824"/>
    </source>
</evidence>
<dbReference type="PANTHER" id="PTHR10803">
    <property type="entry name" value="ARSENICAL PUMP-DRIVING ATPASE ARSENITE-TRANSLOCATING ATPASE"/>
    <property type="match status" value="1"/>
</dbReference>
<sequence length="667" mass="72539">MTGLEPSLRNVIDQHSLKWIFVGGKGGVGKTTCSCSLATQLAAVRRNVLLISTDPAHNISDAFNQQFSKTPQKVNGFENLFAMEIDSKGATESDSMPGLEGLPENENNMLGAGKKLLQSMAGGLPGIDEAMSFSEMMKLITNMDFDVVVFDTAPTGHTLRLLQFPSTIEQAFTKILQLQSSFAPMISQVSTLMGAGEMNIDETVNKLKETLEIVRNMNAQFKNPELTTFVCVCIAEFLSLYETERLIQELTKQDIDTHNIIVNQLLYPDKDEKGCVQCKKCQSRHNIQSKYLEQIGDLYEDFHVTKLPLLEKEVRGPDAIKNFSELLRVPLLDTVHSRTLKSMSWIACHGGATFGSSDDLLKRCASALRDGKTALGTVMHLEQDGSFNAGCGSSLNWEGNIECESGVMFSDGRFGGVAGLSDIRSPSQLAAAVANNCTQLQGLVAPNFLAGAQASNYAKSLGMQLCDPKELVNQKCLRSWTKAKALTKKEHVGSPVKQTLDTVGAVEITDEGNCIACSSSGGIILKHPGRVGQSPIWGAGVWAETRSSSRVAVAITGLGEAITRCSMARGVGVSLLDMSIDQTPTEIVSRWIDVNFTNSKWMRYFSKEQLIAGGIALLQQGTEIPELIVFNNSPFLPIAYRTSNGKVKTLKAEPHESLSFTLTSMLL</sequence>
<dbReference type="Gene3D" id="3.40.50.300">
    <property type="entry name" value="P-loop containing nucleotide triphosphate hydrolases"/>
    <property type="match status" value="1"/>
</dbReference>
<dbReference type="PANTHER" id="PTHR10803:SF3">
    <property type="entry name" value="ATPASE GET3"/>
    <property type="match status" value="1"/>
</dbReference>
<feature type="active site" evidence="9">
    <location>
        <position position="54"/>
    </location>
</feature>
<protein>
    <recommendedName>
        <fullName evidence="9">ATPase ASNA1 homolog</fullName>
        <ecNumber evidence="9">3.6.-.-</ecNumber>
    </recommendedName>
    <alternativeName>
        <fullName evidence="9">Arsenical pump-driving ATPase homolog</fullName>
    </alternativeName>
    <alternativeName>
        <fullName evidence="9">Arsenite-stimulated ATPase</fullName>
    </alternativeName>
</protein>
<dbReference type="WBParaSite" id="MBELARI_LOCUS6195">
    <property type="protein sequence ID" value="MBELARI_LOCUS6195"/>
    <property type="gene ID" value="MBELARI_LOCUS6195"/>
</dbReference>
<dbReference type="InterPro" id="IPR000246">
    <property type="entry name" value="Peptidase_T2"/>
</dbReference>
<evidence type="ECO:0000256" key="8">
    <source>
        <dbReference type="ARBA" id="ARBA00022840"/>
    </source>
</evidence>
<dbReference type="SUPFAM" id="SSF56235">
    <property type="entry name" value="N-terminal nucleophile aminohydrolases (Ntn hydrolases)"/>
    <property type="match status" value="1"/>
</dbReference>
<dbReference type="Pfam" id="PF02374">
    <property type="entry name" value="ArsA_ATPase"/>
    <property type="match status" value="1"/>
</dbReference>
<evidence type="ECO:0000256" key="5">
    <source>
        <dbReference type="ARBA" id="ARBA00022741"/>
    </source>
</evidence>
<keyword evidence="6 9" id="KW-0378">Hydrolase</keyword>
<dbReference type="FunFam" id="3.40.50.300:FF:000235">
    <property type="entry name" value="ATPase ASNA1"/>
    <property type="match status" value="1"/>
</dbReference>
<dbReference type="GO" id="GO:0043529">
    <property type="term" value="C:GET complex"/>
    <property type="evidence" value="ECO:0007669"/>
    <property type="project" value="TreeGrafter"/>
</dbReference>
<dbReference type="CDD" id="cd02035">
    <property type="entry name" value="ArsA"/>
    <property type="match status" value="1"/>
</dbReference>
<accession>A0AAF3FGK6</accession>
<evidence type="ECO:0000259" key="12">
    <source>
        <dbReference type="Pfam" id="PF02374"/>
    </source>
</evidence>
<evidence type="ECO:0000256" key="4">
    <source>
        <dbReference type="ARBA" id="ARBA00022490"/>
    </source>
</evidence>
<comment type="function">
    <text evidence="9">ATPase required for the post-translational delivery of tail-anchored (TA) proteins to the endoplasmic reticulum. Recognizes and selectively binds the transmembrane domain of TA proteins in the cytosol. This complex then targets to the endoplasmic reticulum by membrane-bound receptors, where the tail-anchored protein is released for insertion. This process is regulated by ATP binding and hydrolysis. ATP binding drives the homodimer towards the closed dimer state, facilitating recognition of newly synthesized TA membrane proteins. ATP hydrolysis is required for insertion. Subsequently, the homodimer reverts towards the open dimer state, lowering its affinity for the membrane-bound receptor, and returning it to the cytosol to initiate a new round of targeting.</text>
</comment>
<dbReference type="GO" id="GO:0004298">
    <property type="term" value="F:threonine-type endopeptidase activity"/>
    <property type="evidence" value="ECO:0007669"/>
    <property type="project" value="InterPro"/>
</dbReference>
<evidence type="ECO:0000256" key="6">
    <source>
        <dbReference type="ARBA" id="ARBA00022801"/>
    </source>
</evidence>
<dbReference type="InterPro" id="IPR025723">
    <property type="entry name" value="ArsA/GET3_ATPase-like"/>
</dbReference>
<dbReference type="GO" id="GO:0046872">
    <property type="term" value="F:metal ion binding"/>
    <property type="evidence" value="ECO:0007669"/>
    <property type="project" value="UniProtKB-KW"/>
</dbReference>
<keyword evidence="5 9" id="KW-0547">Nucleotide-binding</keyword>
<keyword evidence="4 9" id="KW-0963">Cytoplasm</keyword>
<feature type="binding site" evidence="9">
    <location>
        <position position="236"/>
    </location>
    <ligand>
        <name>ATP</name>
        <dbReference type="ChEBI" id="CHEBI:30616"/>
    </ligand>
</feature>
<evidence type="ECO:0000256" key="10">
    <source>
        <dbReference type="PIRSR" id="PIRSR600246-1"/>
    </source>
</evidence>
<keyword evidence="7 9" id="KW-0256">Endoplasmic reticulum</keyword>
<keyword evidence="8 9" id="KW-0067">ATP-binding</keyword>
<comment type="subunit">
    <text evidence="9">Homodimer.</text>
</comment>
<dbReference type="Pfam" id="PF01112">
    <property type="entry name" value="Asparaginase_2"/>
    <property type="match status" value="1"/>
</dbReference>
<keyword evidence="9" id="KW-0862">Zinc</keyword>
<dbReference type="EC" id="3.6.-.-" evidence="9"/>
<dbReference type="SUPFAM" id="SSF52540">
    <property type="entry name" value="P-loop containing nucleoside triphosphate hydrolases"/>
    <property type="match status" value="1"/>
</dbReference>
<name>A0AAF3FGK6_9BILA</name>
<evidence type="ECO:0000256" key="11">
    <source>
        <dbReference type="PIRSR" id="PIRSR600246-3"/>
    </source>
</evidence>
<dbReference type="AlphaFoldDB" id="A0AAF3FGK6"/>
<comment type="similarity">
    <text evidence="1">Belongs to the Ntn-hydrolase family.</text>
</comment>
<dbReference type="CDD" id="cd04514">
    <property type="entry name" value="Taspase1_like"/>
    <property type="match status" value="1"/>
</dbReference>
<comment type="similarity">
    <text evidence="2 9">Belongs to the arsA ATPase family.</text>
</comment>
<evidence type="ECO:0000313" key="14">
    <source>
        <dbReference type="WBParaSite" id="MBELARI_LOCUS6195"/>
    </source>
</evidence>
<evidence type="ECO:0000256" key="9">
    <source>
        <dbReference type="HAMAP-Rule" id="MF_03112"/>
    </source>
</evidence>
<dbReference type="Gene3D" id="3.60.20.30">
    <property type="entry name" value="(Glycosyl)asparaginase"/>
    <property type="match status" value="1"/>
</dbReference>
<comment type="subcellular location">
    <subcellularLocation>
        <location evidence="9">Cytoplasm</location>
    </subcellularLocation>
    <subcellularLocation>
        <location evidence="9">Endoplasmic reticulum</location>
    </subcellularLocation>
</comment>
<dbReference type="GO" id="GO:0016887">
    <property type="term" value="F:ATP hydrolysis activity"/>
    <property type="evidence" value="ECO:0007669"/>
    <property type="project" value="InterPro"/>
</dbReference>
<dbReference type="NCBIfam" id="TIGR00345">
    <property type="entry name" value="GET3_arsA_TRC40"/>
    <property type="match status" value="1"/>
</dbReference>
<dbReference type="HAMAP" id="MF_03112">
    <property type="entry name" value="Asna1_Get3"/>
    <property type="match status" value="1"/>
</dbReference>